<protein>
    <recommendedName>
        <fullName evidence="3">Sulfur carrier protein FdhD</fullName>
    </recommendedName>
</protein>
<dbReference type="AlphaFoldDB" id="A0A3R7VWZ5"/>
<dbReference type="Proteomes" id="UP000284763">
    <property type="component" value="Unassembled WGS sequence"/>
</dbReference>
<dbReference type="EMBL" id="QZAB01000432">
    <property type="protein sequence ID" value="RQD82672.1"/>
    <property type="molecule type" value="Genomic_DNA"/>
</dbReference>
<proteinExistence type="inferred from homology"/>
<organism evidence="4 5">
    <name type="scientific">Methanosalsum natronophilum</name>
    <dbReference type="NCBI Taxonomy" id="768733"/>
    <lineage>
        <taxon>Archaea</taxon>
        <taxon>Methanobacteriati</taxon>
        <taxon>Methanobacteriota</taxon>
        <taxon>Stenosarchaea group</taxon>
        <taxon>Methanomicrobia</taxon>
        <taxon>Methanosarcinales</taxon>
        <taxon>Methanosarcinaceae</taxon>
        <taxon>Methanosalsum</taxon>
    </lineage>
</organism>
<dbReference type="PANTHER" id="PTHR30592:SF1">
    <property type="entry name" value="SULFUR CARRIER PROTEIN FDHD"/>
    <property type="match status" value="1"/>
</dbReference>
<keyword evidence="2 3" id="KW-0501">Molybdenum cofactor biosynthesis</keyword>
<dbReference type="Pfam" id="PF02634">
    <property type="entry name" value="FdhD-NarQ"/>
    <property type="match status" value="1"/>
</dbReference>
<keyword evidence="1 3" id="KW-0963">Cytoplasm</keyword>
<evidence type="ECO:0000256" key="3">
    <source>
        <dbReference type="HAMAP-Rule" id="MF_00187"/>
    </source>
</evidence>
<dbReference type="HAMAP" id="MF_00187">
    <property type="entry name" value="FdhD"/>
    <property type="match status" value="1"/>
</dbReference>
<keyword evidence="4" id="KW-0808">Transferase</keyword>
<reference evidence="4 5" key="1">
    <citation type="submission" date="2018-08" db="EMBL/GenBank/DDBJ databases">
        <title>The metabolism and importance of syntrophic acetate oxidation coupled to methane or sulfide production in haloalkaline environments.</title>
        <authorList>
            <person name="Timmers P.H.A."/>
            <person name="Vavourakis C.D."/>
            <person name="Sorokin D.Y."/>
            <person name="Sinninghe Damste J.S."/>
            <person name="Muyzer G."/>
            <person name="Stams A.J.M."/>
            <person name="Plugge C.M."/>
        </authorList>
    </citation>
    <scope>NUCLEOTIDE SEQUENCE [LARGE SCALE GENOMIC DNA]</scope>
    <source>
        <strain evidence="4">MSAO_Arc3</strain>
    </source>
</reference>
<dbReference type="PIRSF" id="PIRSF015626">
    <property type="entry name" value="FdhD"/>
    <property type="match status" value="1"/>
</dbReference>
<evidence type="ECO:0000256" key="2">
    <source>
        <dbReference type="ARBA" id="ARBA00023150"/>
    </source>
</evidence>
<comment type="caution">
    <text evidence="3">Lacks conserved residue(s) required for the propagation of feature annotation.</text>
</comment>
<dbReference type="Gene3D" id="3.40.140.10">
    <property type="entry name" value="Cytidine Deaminase, domain 2"/>
    <property type="match status" value="1"/>
</dbReference>
<name>A0A3R7VWZ5_9EURY</name>
<dbReference type="NCBIfam" id="TIGR00129">
    <property type="entry name" value="fdhD_narQ"/>
    <property type="match status" value="1"/>
</dbReference>
<dbReference type="GO" id="GO:0016783">
    <property type="term" value="F:sulfurtransferase activity"/>
    <property type="evidence" value="ECO:0007669"/>
    <property type="project" value="InterPro"/>
</dbReference>
<dbReference type="InterPro" id="IPR016193">
    <property type="entry name" value="Cytidine_deaminase-like"/>
</dbReference>
<comment type="similarity">
    <text evidence="3">Belongs to the FdhD family.</text>
</comment>
<gene>
    <name evidence="3 4" type="primary">fdhD</name>
    <name evidence="4" type="ORF">D5R95_06920</name>
</gene>
<accession>A0A3R7VWZ5</accession>
<evidence type="ECO:0000313" key="5">
    <source>
        <dbReference type="Proteomes" id="UP000284763"/>
    </source>
</evidence>
<dbReference type="GO" id="GO:0006777">
    <property type="term" value="P:Mo-molybdopterin cofactor biosynthetic process"/>
    <property type="evidence" value="ECO:0007669"/>
    <property type="project" value="UniProtKB-UniRule"/>
</dbReference>
<feature type="active site" description="Cysteine persulfide intermediate" evidence="3">
    <location>
        <position position="111"/>
    </location>
</feature>
<dbReference type="SUPFAM" id="SSF53927">
    <property type="entry name" value="Cytidine deaminase-like"/>
    <property type="match status" value="1"/>
</dbReference>
<dbReference type="GO" id="GO:0005737">
    <property type="term" value="C:cytoplasm"/>
    <property type="evidence" value="ECO:0007669"/>
    <property type="project" value="UniProtKB-SubCell"/>
</dbReference>
<comment type="caution">
    <text evidence="4">The sequence shown here is derived from an EMBL/GenBank/DDBJ whole genome shotgun (WGS) entry which is preliminary data.</text>
</comment>
<dbReference type="PANTHER" id="PTHR30592">
    <property type="entry name" value="FORMATE DEHYDROGENASE"/>
    <property type="match status" value="1"/>
</dbReference>
<dbReference type="InterPro" id="IPR003786">
    <property type="entry name" value="FdhD"/>
</dbReference>
<dbReference type="GO" id="GO:0097163">
    <property type="term" value="F:sulfur carrier activity"/>
    <property type="evidence" value="ECO:0007669"/>
    <property type="project" value="UniProtKB-UniRule"/>
</dbReference>
<dbReference type="Gene3D" id="3.10.20.10">
    <property type="match status" value="1"/>
</dbReference>
<comment type="function">
    <text evidence="3">Required for formate dehydrogenase (FDH) activity. Acts as a sulfur carrier protein that transfers sulfur from IscS to the molybdenum cofactor prior to its insertion into FDH.</text>
</comment>
<evidence type="ECO:0000313" key="4">
    <source>
        <dbReference type="EMBL" id="RQD82672.1"/>
    </source>
</evidence>
<comment type="subcellular location">
    <subcellularLocation>
        <location evidence="3">Cytoplasm</location>
    </subcellularLocation>
</comment>
<evidence type="ECO:0000256" key="1">
    <source>
        <dbReference type="ARBA" id="ARBA00022490"/>
    </source>
</evidence>
<sequence>MCVSQMNKHNNNDYISTYKALEISNNGDQVYKEYNVAKEATFDLIINDIKIASILTSPSKIKELGIGYIVCEGIAKAHEIKSIELEGTSIKAQVENSDDVELWQELRSSGCIGFRWENSEEITIDSNTLFHYYNVFNTTTYLKSGIHSVTRGTHLAALIDSRGNLISSCVDIGRHNAIDKVVGEAILNKIELSSSYLLSTGRQSAGMVLKVARAGIPLLVTKSAPLDTGIDAAIRTGLCLIGFLSTDKMTIFANEDRISFTTNGV</sequence>